<sequence length="101" mass="11209">MNSTENNAMTMTTMIISIATLLTLLAALTIGLLDRWYGKHFAAAVECRKVLEADGQEQDHYSFTASRSNTFIGRTVGRVYIAFAAARYDRLVRKHQPIAAA</sequence>
<dbReference type="AlphaFoldDB" id="A0A6J5CQS3"/>
<organism evidence="2 3">
    <name type="scientific">Paraburkholderia phenoliruptrix</name>
    <dbReference type="NCBI Taxonomy" id="252970"/>
    <lineage>
        <taxon>Bacteria</taxon>
        <taxon>Pseudomonadati</taxon>
        <taxon>Pseudomonadota</taxon>
        <taxon>Betaproteobacteria</taxon>
        <taxon>Burkholderiales</taxon>
        <taxon>Burkholderiaceae</taxon>
        <taxon>Paraburkholderia</taxon>
    </lineage>
</organism>
<dbReference type="Proteomes" id="UP000494249">
    <property type="component" value="Unassembled WGS sequence"/>
</dbReference>
<dbReference type="EMBL" id="CADIKB010000064">
    <property type="protein sequence ID" value="CAB3740255.1"/>
    <property type="molecule type" value="Genomic_DNA"/>
</dbReference>
<keyword evidence="1" id="KW-0472">Membrane</keyword>
<proteinExistence type="predicted"/>
<protein>
    <submittedName>
        <fullName evidence="2">Uncharacterized protein</fullName>
    </submittedName>
</protein>
<reference evidence="2 3" key="1">
    <citation type="submission" date="2020-04" db="EMBL/GenBank/DDBJ databases">
        <authorList>
            <person name="De Canck E."/>
        </authorList>
    </citation>
    <scope>NUCLEOTIDE SEQUENCE [LARGE SCALE GENOMIC DNA]</scope>
    <source>
        <strain evidence="2 3">LMG 22037</strain>
    </source>
</reference>
<feature type="transmembrane region" description="Helical" evidence="1">
    <location>
        <begin position="12"/>
        <end position="33"/>
    </location>
</feature>
<name>A0A6J5CQS3_9BURK</name>
<evidence type="ECO:0000313" key="2">
    <source>
        <dbReference type="EMBL" id="CAB3740255.1"/>
    </source>
</evidence>
<gene>
    <name evidence="2" type="ORF">LMG22037_06376</name>
</gene>
<keyword evidence="1" id="KW-1133">Transmembrane helix</keyword>
<accession>A0A6J5CQS3</accession>
<evidence type="ECO:0000313" key="3">
    <source>
        <dbReference type="Proteomes" id="UP000494249"/>
    </source>
</evidence>
<keyword evidence="1" id="KW-0812">Transmembrane</keyword>
<dbReference type="RefSeq" id="WP_051224849.1">
    <property type="nucleotide sequence ID" value="NZ_CADFGL010000060.1"/>
</dbReference>
<evidence type="ECO:0000256" key="1">
    <source>
        <dbReference type="SAM" id="Phobius"/>
    </source>
</evidence>